<feature type="region of interest" description="Disordered" evidence="6">
    <location>
        <begin position="325"/>
        <end position="371"/>
    </location>
</feature>
<dbReference type="PANTHER" id="PTHR33048">
    <property type="entry name" value="PTH11-LIKE INTEGRAL MEMBRANE PROTEIN (AFU_ORTHOLOGUE AFUA_5G11245)"/>
    <property type="match status" value="1"/>
</dbReference>
<keyword evidence="10" id="KW-1185">Reference proteome</keyword>
<accession>A0A9W9IP09</accession>
<evidence type="ECO:0000256" key="5">
    <source>
        <dbReference type="ARBA" id="ARBA00038359"/>
    </source>
</evidence>
<name>A0A9W9IP09_9EURO</name>
<organism evidence="9 10">
    <name type="scientific">Penicillium capsulatum</name>
    <dbReference type="NCBI Taxonomy" id="69766"/>
    <lineage>
        <taxon>Eukaryota</taxon>
        <taxon>Fungi</taxon>
        <taxon>Dikarya</taxon>
        <taxon>Ascomycota</taxon>
        <taxon>Pezizomycotina</taxon>
        <taxon>Eurotiomycetes</taxon>
        <taxon>Eurotiomycetidae</taxon>
        <taxon>Eurotiales</taxon>
        <taxon>Aspergillaceae</taxon>
        <taxon>Penicillium</taxon>
    </lineage>
</organism>
<gene>
    <name evidence="9" type="ORF">N7492_000179</name>
</gene>
<feature type="domain" description="Rhodopsin" evidence="8">
    <location>
        <begin position="69"/>
        <end position="310"/>
    </location>
</feature>
<sequence length="416" mass="45857">MTGESGRILIVVLGTILMATMAVIMTMDPSIRAYFGEPPAGIDLTESRVGVNNGAVIAMLSLAVVAVLLRFMARSALRNGFKADDWLAIGSLLFLGCSASLSIAGGEVDAGKHVWIVTKEKLELIYKYLFAYTFTYAACCTCTRLSILFFYHRVFSPMEPWLKWITLFGWFLTITYPISMWVTMATSCQPVPYFWTQYTGGKGTCINETKFFLATAVINMLSDFIICLIPIPRIAQLQMKPKRSLPSARFWLSDSCDACFASVVRIYYISIFMRGPDATWDMGPVFIWSTIEPAIALACACMPHLTPLAKAAHQSVVSSFSTQKSKFSSSSSSSSKPHVYHRSGSSRSGPGARRSIVFGSRGPTFESRTEAEDEIGLTNCVEVGTKDKAQFYGSDDQLPQMGVHVHSSIEQTTSKY</sequence>
<evidence type="ECO:0000256" key="1">
    <source>
        <dbReference type="ARBA" id="ARBA00004141"/>
    </source>
</evidence>
<protein>
    <recommendedName>
        <fullName evidence="8">Rhodopsin domain-containing protein</fullName>
    </recommendedName>
</protein>
<reference evidence="9" key="1">
    <citation type="submission" date="2022-11" db="EMBL/GenBank/DDBJ databases">
        <authorList>
            <person name="Petersen C."/>
        </authorList>
    </citation>
    <scope>NUCLEOTIDE SEQUENCE</scope>
    <source>
        <strain evidence="9">IBT 21917</strain>
    </source>
</reference>
<feature type="compositionally biased region" description="Low complexity" evidence="6">
    <location>
        <begin position="342"/>
        <end position="355"/>
    </location>
</feature>
<comment type="similarity">
    <text evidence="5">Belongs to the SAT4 family.</text>
</comment>
<dbReference type="EMBL" id="JAPQKO010000001">
    <property type="protein sequence ID" value="KAJ5182563.1"/>
    <property type="molecule type" value="Genomic_DNA"/>
</dbReference>
<dbReference type="Proteomes" id="UP001146351">
    <property type="component" value="Unassembled WGS sequence"/>
</dbReference>
<feature type="transmembrane region" description="Helical" evidence="7">
    <location>
        <begin position="85"/>
        <end position="105"/>
    </location>
</feature>
<evidence type="ECO:0000259" key="8">
    <source>
        <dbReference type="Pfam" id="PF20684"/>
    </source>
</evidence>
<dbReference type="PANTHER" id="PTHR33048:SF163">
    <property type="entry name" value="INTEGRAL MEMBRANE PROTEIN (AFU_ORTHOLOGUE AFUA_8G05510)"/>
    <property type="match status" value="1"/>
</dbReference>
<dbReference type="Pfam" id="PF20684">
    <property type="entry name" value="Fung_rhodopsin"/>
    <property type="match status" value="1"/>
</dbReference>
<feature type="transmembrane region" description="Helical" evidence="7">
    <location>
        <begin position="125"/>
        <end position="152"/>
    </location>
</feature>
<feature type="transmembrane region" description="Helical" evidence="7">
    <location>
        <begin position="211"/>
        <end position="231"/>
    </location>
</feature>
<evidence type="ECO:0000256" key="4">
    <source>
        <dbReference type="ARBA" id="ARBA00023136"/>
    </source>
</evidence>
<comment type="caution">
    <text evidence="9">The sequence shown here is derived from an EMBL/GenBank/DDBJ whole genome shotgun (WGS) entry which is preliminary data.</text>
</comment>
<feature type="transmembrane region" description="Helical" evidence="7">
    <location>
        <begin position="164"/>
        <end position="184"/>
    </location>
</feature>
<keyword evidence="2 7" id="KW-0812">Transmembrane</keyword>
<dbReference type="GO" id="GO:0016020">
    <property type="term" value="C:membrane"/>
    <property type="evidence" value="ECO:0007669"/>
    <property type="project" value="UniProtKB-SubCell"/>
</dbReference>
<dbReference type="InterPro" id="IPR052337">
    <property type="entry name" value="SAT4-like"/>
</dbReference>
<proteinExistence type="inferred from homology"/>
<dbReference type="AlphaFoldDB" id="A0A9W9IP09"/>
<dbReference type="OrthoDB" id="5329176at2759"/>
<keyword evidence="3 7" id="KW-1133">Transmembrane helix</keyword>
<feature type="transmembrane region" description="Helical" evidence="7">
    <location>
        <begin position="7"/>
        <end position="27"/>
    </location>
</feature>
<feature type="transmembrane region" description="Helical" evidence="7">
    <location>
        <begin position="54"/>
        <end position="73"/>
    </location>
</feature>
<evidence type="ECO:0000313" key="9">
    <source>
        <dbReference type="EMBL" id="KAJ5182563.1"/>
    </source>
</evidence>
<comment type="subcellular location">
    <subcellularLocation>
        <location evidence="1">Membrane</location>
        <topology evidence="1">Multi-pass membrane protein</topology>
    </subcellularLocation>
</comment>
<feature type="compositionally biased region" description="Low complexity" evidence="6">
    <location>
        <begin position="325"/>
        <end position="335"/>
    </location>
</feature>
<keyword evidence="4 7" id="KW-0472">Membrane</keyword>
<evidence type="ECO:0000256" key="2">
    <source>
        <dbReference type="ARBA" id="ARBA00022692"/>
    </source>
</evidence>
<evidence type="ECO:0000313" key="10">
    <source>
        <dbReference type="Proteomes" id="UP001146351"/>
    </source>
</evidence>
<evidence type="ECO:0000256" key="3">
    <source>
        <dbReference type="ARBA" id="ARBA00022989"/>
    </source>
</evidence>
<dbReference type="InterPro" id="IPR049326">
    <property type="entry name" value="Rhodopsin_dom_fungi"/>
</dbReference>
<reference evidence="9" key="2">
    <citation type="journal article" date="2023" name="IMA Fungus">
        <title>Comparative genomic study of the Penicillium genus elucidates a diverse pangenome and 15 lateral gene transfer events.</title>
        <authorList>
            <person name="Petersen C."/>
            <person name="Sorensen T."/>
            <person name="Nielsen M.R."/>
            <person name="Sondergaard T.E."/>
            <person name="Sorensen J.L."/>
            <person name="Fitzpatrick D.A."/>
            <person name="Frisvad J.C."/>
            <person name="Nielsen K.L."/>
        </authorList>
    </citation>
    <scope>NUCLEOTIDE SEQUENCE</scope>
    <source>
        <strain evidence="9">IBT 21917</strain>
    </source>
</reference>
<evidence type="ECO:0000256" key="7">
    <source>
        <dbReference type="SAM" id="Phobius"/>
    </source>
</evidence>
<evidence type="ECO:0000256" key="6">
    <source>
        <dbReference type="SAM" id="MobiDB-lite"/>
    </source>
</evidence>